<organism evidence="1 2">
    <name type="scientific">Cirrhinus molitorella</name>
    <name type="common">mud carp</name>
    <dbReference type="NCBI Taxonomy" id="172907"/>
    <lineage>
        <taxon>Eukaryota</taxon>
        <taxon>Metazoa</taxon>
        <taxon>Chordata</taxon>
        <taxon>Craniata</taxon>
        <taxon>Vertebrata</taxon>
        <taxon>Euteleostomi</taxon>
        <taxon>Actinopterygii</taxon>
        <taxon>Neopterygii</taxon>
        <taxon>Teleostei</taxon>
        <taxon>Ostariophysi</taxon>
        <taxon>Cypriniformes</taxon>
        <taxon>Cyprinidae</taxon>
        <taxon>Labeoninae</taxon>
        <taxon>Labeonini</taxon>
        <taxon>Cirrhinus</taxon>
    </lineage>
</organism>
<dbReference type="EMBL" id="JAUYZG010000023">
    <property type="protein sequence ID" value="KAK2871193.1"/>
    <property type="molecule type" value="Genomic_DNA"/>
</dbReference>
<sequence>MLEIGLKAEISMFNDFPMVPPKVFSPQGALRMVAISSGRASSTTSEGSAAAVATSGGSVAVATTSQ</sequence>
<comment type="caution">
    <text evidence="1">The sequence shown here is derived from an EMBL/GenBank/DDBJ whole genome shotgun (WGS) entry which is preliminary data.</text>
</comment>
<dbReference type="Proteomes" id="UP001187343">
    <property type="component" value="Unassembled WGS sequence"/>
</dbReference>
<reference evidence="1" key="1">
    <citation type="submission" date="2023-08" db="EMBL/GenBank/DDBJ databases">
        <title>Chromosome-level Genome Assembly of mud carp (Cirrhinus molitorella).</title>
        <authorList>
            <person name="Liu H."/>
        </authorList>
    </citation>
    <scope>NUCLEOTIDE SEQUENCE</scope>
    <source>
        <strain evidence="1">Prfri</strain>
        <tissue evidence="1">Muscle</tissue>
    </source>
</reference>
<gene>
    <name evidence="1" type="ORF">Q8A67_023720</name>
</gene>
<proteinExistence type="predicted"/>
<keyword evidence="2" id="KW-1185">Reference proteome</keyword>
<name>A0AA88TEI5_9TELE</name>
<evidence type="ECO:0000313" key="2">
    <source>
        <dbReference type="Proteomes" id="UP001187343"/>
    </source>
</evidence>
<dbReference type="AlphaFoldDB" id="A0AA88TEI5"/>
<evidence type="ECO:0000313" key="1">
    <source>
        <dbReference type="EMBL" id="KAK2871193.1"/>
    </source>
</evidence>
<protein>
    <submittedName>
        <fullName evidence="1">Uncharacterized protein</fullName>
    </submittedName>
</protein>
<accession>A0AA88TEI5</accession>